<evidence type="ECO:0000313" key="7">
    <source>
        <dbReference type="EMBL" id="CAA6815888.1"/>
    </source>
</evidence>
<feature type="region of interest" description="Disordered" evidence="5">
    <location>
        <begin position="256"/>
        <end position="312"/>
    </location>
</feature>
<dbReference type="InterPro" id="IPR050343">
    <property type="entry name" value="RsuA_PseudoU_synthase"/>
</dbReference>
<sequence length="312" mass="36614">MRLNKYISHNSKYSRREADKLIEAGEVMINKQKVEDFAYDVKEDDQISIRGLHVTEKTELTMVVFNKPKGTLVTKKDDRGRTTIYHKLPGKFRHFIPIGRLDFASEGILLLTDSPKVAEVMMQSGLDRTYNIKIDKPLSSEMEEAMREGLSLDDARAGGHEQSKIYSMEFAPFVHYEVRNAGENFTKLRVTIAEGKNRELRRFFGHFEANVLDLKRVEFGGIELNNLPTGKTRFFTRREYDDTHKYLKMVKQIEEQEKKEKEDRARAERLKEKRKNQTEDQIRRAQSAEKKQLKEKQQKNSNRNNPNKKNRK</sequence>
<keyword evidence="2 4" id="KW-0413">Isomerase</keyword>
<dbReference type="Gene3D" id="3.30.70.1560">
    <property type="entry name" value="Alpha-L RNA-binding motif"/>
    <property type="match status" value="1"/>
</dbReference>
<dbReference type="SMART" id="SM00363">
    <property type="entry name" value="S4"/>
    <property type="match status" value="1"/>
</dbReference>
<feature type="domain" description="RNA-binding S4" evidence="6">
    <location>
        <begin position="1"/>
        <end position="61"/>
    </location>
</feature>
<dbReference type="GO" id="GO:0016829">
    <property type="term" value="F:lyase activity"/>
    <property type="evidence" value="ECO:0007669"/>
    <property type="project" value="UniProtKB-KW"/>
</dbReference>
<feature type="compositionally biased region" description="Basic and acidic residues" evidence="5">
    <location>
        <begin position="256"/>
        <end position="298"/>
    </location>
</feature>
<dbReference type="GO" id="GO:0003723">
    <property type="term" value="F:RNA binding"/>
    <property type="evidence" value="ECO:0007669"/>
    <property type="project" value="UniProtKB-KW"/>
</dbReference>
<keyword evidence="7" id="KW-0456">Lyase</keyword>
<dbReference type="GO" id="GO:0000455">
    <property type="term" value="P:enzyme-directed rRNA pseudouridine synthesis"/>
    <property type="evidence" value="ECO:0007669"/>
    <property type="project" value="UniProtKB-ARBA"/>
</dbReference>
<evidence type="ECO:0000256" key="1">
    <source>
        <dbReference type="ARBA" id="ARBA00008348"/>
    </source>
</evidence>
<dbReference type="InterPro" id="IPR002942">
    <property type="entry name" value="S4_RNA-bd"/>
</dbReference>
<evidence type="ECO:0000256" key="4">
    <source>
        <dbReference type="RuleBase" id="RU003887"/>
    </source>
</evidence>
<proteinExistence type="inferred from homology"/>
<accession>A0A6S6TLY2</accession>
<comment type="similarity">
    <text evidence="1 4">Belongs to the pseudouridine synthase RsuA family.</text>
</comment>
<protein>
    <recommendedName>
        <fullName evidence="4">Pseudouridine synthase</fullName>
        <ecNumber evidence="4">5.4.99.-</ecNumber>
    </recommendedName>
</protein>
<dbReference type="NCBIfam" id="TIGR00093">
    <property type="entry name" value="pseudouridine synthase"/>
    <property type="match status" value="1"/>
</dbReference>
<dbReference type="PROSITE" id="PS01149">
    <property type="entry name" value="PSI_RSU"/>
    <property type="match status" value="1"/>
</dbReference>
<dbReference type="Gene3D" id="3.10.290.10">
    <property type="entry name" value="RNA-binding S4 domain"/>
    <property type="match status" value="1"/>
</dbReference>
<dbReference type="Gene3D" id="3.30.70.580">
    <property type="entry name" value="Pseudouridine synthase I, catalytic domain, N-terminal subdomain"/>
    <property type="match status" value="1"/>
</dbReference>
<dbReference type="InterPro" id="IPR020094">
    <property type="entry name" value="TruA/RsuA/RluB/E/F_N"/>
</dbReference>
<dbReference type="InterPro" id="IPR000748">
    <property type="entry name" value="PsdUridine_synth_RsuA/RluB/E/F"/>
</dbReference>
<dbReference type="InterPro" id="IPR036986">
    <property type="entry name" value="S4_RNA-bd_sf"/>
</dbReference>
<evidence type="ECO:0000256" key="2">
    <source>
        <dbReference type="ARBA" id="ARBA00023235"/>
    </source>
</evidence>
<organism evidence="7">
    <name type="scientific">uncultured Sulfurovum sp</name>
    <dbReference type="NCBI Taxonomy" id="269237"/>
    <lineage>
        <taxon>Bacteria</taxon>
        <taxon>Pseudomonadati</taxon>
        <taxon>Campylobacterota</taxon>
        <taxon>Epsilonproteobacteria</taxon>
        <taxon>Campylobacterales</taxon>
        <taxon>Sulfurovaceae</taxon>
        <taxon>Sulfurovum</taxon>
        <taxon>environmental samples</taxon>
    </lineage>
</organism>
<dbReference type="GO" id="GO:0120159">
    <property type="term" value="F:rRNA pseudouridine synthase activity"/>
    <property type="evidence" value="ECO:0007669"/>
    <property type="project" value="UniProtKB-ARBA"/>
</dbReference>
<dbReference type="Pfam" id="PF01479">
    <property type="entry name" value="S4"/>
    <property type="match status" value="1"/>
</dbReference>
<dbReference type="AlphaFoldDB" id="A0A6S6TLY2"/>
<name>A0A6S6TLY2_9BACT</name>
<dbReference type="InterPro" id="IPR042092">
    <property type="entry name" value="PsdUridine_s_RsuA/RluB/E/F_cat"/>
</dbReference>
<evidence type="ECO:0000259" key="6">
    <source>
        <dbReference type="SMART" id="SM00363"/>
    </source>
</evidence>
<dbReference type="InterPro" id="IPR018496">
    <property type="entry name" value="PsdUridine_synth_RsuA/RluB_CS"/>
</dbReference>
<dbReference type="SUPFAM" id="SSF55174">
    <property type="entry name" value="Alpha-L RNA-binding motif"/>
    <property type="match status" value="1"/>
</dbReference>
<dbReference type="PANTHER" id="PTHR47683">
    <property type="entry name" value="PSEUDOURIDINE SYNTHASE FAMILY PROTEIN-RELATED"/>
    <property type="match status" value="1"/>
</dbReference>
<dbReference type="EMBL" id="CACVAZ010000102">
    <property type="protein sequence ID" value="CAA6815888.1"/>
    <property type="molecule type" value="Genomic_DNA"/>
</dbReference>
<gene>
    <name evidence="7" type="ORF">HELGO_WM17611</name>
</gene>
<dbReference type="InterPro" id="IPR006145">
    <property type="entry name" value="PsdUridine_synth_RsuA/RluA"/>
</dbReference>
<dbReference type="PANTHER" id="PTHR47683:SF2">
    <property type="entry name" value="RNA-BINDING S4 DOMAIN-CONTAINING PROTEIN"/>
    <property type="match status" value="1"/>
</dbReference>
<dbReference type="PROSITE" id="PS50889">
    <property type="entry name" value="S4"/>
    <property type="match status" value="1"/>
</dbReference>
<dbReference type="EC" id="5.4.99.-" evidence="4"/>
<evidence type="ECO:0000256" key="5">
    <source>
        <dbReference type="SAM" id="MobiDB-lite"/>
    </source>
</evidence>
<dbReference type="CDD" id="cd00165">
    <property type="entry name" value="S4"/>
    <property type="match status" value="1"/>
</dbReference>
<dbReference type="InterPro" id="IPR020103">
    <property type="entry name" value="PsdUridine_synth_cat_dom_sf"/>
</dbReference>
<dbReference type="SUPFAM" id="SSF55120">
    <property type="entry name" value="Pseudouridine synthase"/>
    <property type="match status" value="1"/>
</dbReference>
<reference evidence="7" key="1">
    <citation type="submission" date="2020-01" db="EMBL/GenBank/DDBJ databases">
        <authorList>
            <person name="Meier V. D."/>
            <person name="Meier V D."/>
        </authorList>
    </citation>
    <scope>NUCLEOTIDE SEQUENCE</scope>
    <source>
        <strain evidence="7">HLG_WM_MAG_02</strain>
    </source>
</reference>
<dbReference type="Pfam" id="PF00849">
    <property type="entry name" value="PseudoU_synth_2"/>
    <property type="match status" value="1"/>
</dbReference>
<evidence type="ECO:0000256" key="3">
    <source>
        <dbReference type="PROSITE-ProRule" id="PRU00182"/>
    </source>
</evidence>
<keyword evidence="3" id="KW-0694">RNA-binding</keyword>